<accession>A0A1Q9DCH5</accession>
<dbReference type="InterPro" id="IPR011990">
    <property type="entry name" value="TPR-like_helical_dom_sf"/>
</dbReference>
<dbReference type="EMBL" id="LSRX01000602">
    <property type="protein sequence ID" value="OLP92914.1"/>
    <property type="molecule type" value="Genomic_DNA"/>
</dbReference>
<comment type="caution">
    <text evidence="1">The sequence shown here is derived from an EMBL/GenBank/DDBJ whole genome shotgun (WGS) entry which is preliminary data.</text>
</comment>
<dbReference type="Gene3D" id="1.25.40.10">
    <property type="entry name" value="Tetratricopeptide repeat domain"/>
    <property type="match status" value="1"/>
</dbReference>
<organism evidence="1 2">
    <name type="scientific">Symbiodinium microadriaticum</name>
    <name type="common">Dinoflagellate</name>
    <name type="synonym">Zooxanthella microadriatica</name>
    <dbReference type="NCBI Taxonomy" id="2951"/>
    <lineage>
        <taxon>Eukaryota</taxon>
        <taxon>Sar</taxon>
        <taxon>Alveolata</taxon>
        <taxon>Dinophyceae</taxon>
        <taxon>Suessiales</taxon>
        <taxon>Symbiodiniaceae</taxon>
        <taxon>Symbiodinium</taxon>
    </lineage>
</organism>
<name>A0A1Q9DCH5_SYMMI</name>
<protein>
    <recommendedName>
        <fullName evidence="3">Pentatricopeptide repeat-containing protein, chloroplastic</fullName>
    </recommendedName>
</protein>
<evidence type="ECO:0000313" key="2">
    <source>
        <dbReference type="Proteomes" id="UP000186817"/>
    </source>
</evidence>
<sequence length="231" mass="25125">MIRPEAVKLCEGCQRQTQAVVGAEKLPRWTIAVEMFRSSVLLGAADVPPLKANGENGMPKTSDSLAASDADLISWNSTLSALEKGNPTVASQELADWEAWELALALLKAAEQQHLALSKVTFNATIAAVSRGTRWEECLRLAAAMRGAFHRPDFITFNALAAVVPALEIVSGLDAGMGPSAWHHLSRRELRPAVHREPHLDRDSEQDFAFFENSLPAEVRLSCGKKGLAQF</sequence>
<evidence type="ECO:0000313" key="1">
    <source>
        <dbReference type="EMBL" id="OLP92914.1"/>
    </source>
</evidence>
<gene>
    <name evidence="1" type="ORF">AK812_SmicGene25239</name>
</gene>
<dbReference type="Proteomes" id="UP000186817">
    <property type="component" value="Unassembled WGS sequence"/>
</dbReference>
<proteinExistence type="predicted"/>
<dbReference type="AlphaFoldDB" id="A0A1Q9DCH5"/>
<evidence type="ECO:0008006" key="3">
    <source>
        <dbReference type="Google" id="ProtNLM"/>
    </source>
</evidence>
<keyword evidence="2" id="KW-1185">Reference proteome</keyword>
<reference evidence="1 2" key="1">
    <citation type="submission" date="2016-02" db="EMBL/GenBank/DDBJ databases">
        <title>Genome analysis of coral dinoflagellate symbionts highlights evolutionary adaptations to a symbiotic lifestyle.</title>
        <authorList>
            <person name="Aranda M."/>
            <person name="Li Y."/>
            <person name="Liew Y.J."/>
            <person name="Baumgarten S."/>
            <person name="Simakov O."/>
            <person name="Wilson M."/>
            <person name="Piel J."/>
            <person name="Ashoor H."/>
            <person name="Bougouffa S."/>
            <person name="Bajic V.B."/>
            <person name="Ryu T."/>
            <person name="Ravasi T."/>
            <person name="Bayer T."/>
            <person name="Micklem G."/>
            <person name="Kim H."/>
            <person name="Bhak J."/>
            <person name="Lajeunesse T.C."/>
            <person name="Voolstra C.R."/>
        </authorList>
    </citation>
    <scope>NUCLEOTIDE SEQUENCE [LARGE SCALE GENOMIC DNA]</scope>
    <source>
        <strain evidence="1 2">CCMP2467</strain>
    </source>
</reference>